<proteinExistence type="predicted"/>
<feature type="transmembrane region" description="Helical" evidence="1">
    <location>
        <begin position="92"/>
        <end position="116"/>
    </location>
</feature>
<feature type="transmembrane region" description="Helical" evidence="1">
    <location>
        <begin position="21"/>
        <end position="39"/>
    </location>
</feature>
<evidence type="ECO:0008006" key="4">
    <source>
        <dbReference type="Google" id="ProtNLM"/>
    </source>
</evidence>
<comment type="caution">
    <text evidence="2">The sequence shown here is derived from an EMBL/GenBank/DDBJ whole genome shotgun (WGS) entry which is preliminary data.</text>
</comment>
<sequence length="205" mass="22542">MKENRILRAEALKSLEGKWGNAVVIALVYFVIAGCFSGVNQFFPGASLTSLLVTPVLGYGIAVVFLKHLRSEPIETGILFTGFNNFNIYGKILGTMLLMGLFTILWMLLLIVPGLIKSYSYAMTPYILYDDPTVGANEAIEKSMAMMDGHKAKLFLLDLSFIGWLLLSILTLGIGLLWLIPYMQTARAAFYEEVRDAAATGNEAA</sequence>
<dbReference type="EMBL" id="SNRX01000008">
    <property type="protein sequence ID" value="KAA6302410.1"/>
    <property type="molecule type" value="Genomic_DNA"/>
</dbReference>
<protein>
    <recommendedName>
        <fullName evidence="4">DUF975 family protein</fullName>
    </recommendedName>
</protein>
<dbReference type="PANTHER" id="PTHR40076:SF1">
    <property type="entry name" value="MEMBRANE PROTEIN"/>
    <property type="match status" value="1"/>
</dbReference>
<dbReference type="Proteomes" id="UP000324575">
    <property type="component" value="Unassembled WGS sequence"/>
</dbReference>
<feature type="transmembrane region" description="Helical" evidence="1">
    <location>
        <begin position="45"/>
        <end position="66"/>
    </location>
</feature>
<name>A0A5M8P2A1_9BACT</name>
<reference evidence="2 3" key="1">
    <citation type="submission" date="2019-03" db="EMBL/GenBank/DDBJ databases">
        <title>Single cell metagenomics reveals metabolic interactions within the superorganism composed of flagellate Streblomastix strix and complex community of Bacteroidetes bacteria on its surface.</title>
        <authorList>
            <person name="Treitli S.C."/>
            <person name="Kolisko M."/>
            <person name="Husnik F."/>
            <person name="Keeling P."/>
            <person name="Hampl V."/>
        </authorList>
    </citation>
    <scope>NUCLEOTIDE SEQUENCE [LARGE SCALE GENOMIC DNA]</scope>
    <source>
        <strain evidence="2">St1</strain>
    </source>
</reference>
<gene>
    <name evidence="2" type="ORF">EZS26_001523</name>
</gene>
<keyword evidence="1" id="KW-0472">Membrane</keyword>
<accession>A0A5M8P2A1</accession>
<evidence type="ECO:0000256" key="1">
    <source>
        <dbReference type="SAM" id="Phobius"/>
    </source>
</evidence>
<dbReference type="PROSITE" id="PS51257">
    <property type="entry name" value="PROKAR_LIPOPROTEIN"/>
    <property type="match status" value="1"/>
</dbReference>
<feature type="transmembrane region" description="Helical" evidence="1">
    <location>
        <begin position="161"/>
        <end position="180"/>
    </location>
</feature>
<keyword evidence="1" id="KW-0812">Transmembrane</keyword>
<evidence type="ECO:0000313" key="3">
    <source>
        <dbReference type="Proteomes" id="UP000324575"/>
    </source>
</evidence>
<keyword evidence="1" id="KW-1133">Transmembrane helix</keyword>
<dbReference type="Pfam" id="PF06161">
    <property type="entry name" value="DUF975"/>
    <property type="match status" value="1"/>
</dbReference>
<organism evidence="2 3">
    <name type="scientific">Candidatus Ordinivivax streblomastigis</name>
    <dbReference type="NCBI Taxonomy" id="2540710"/>
    <lineage>
        <taxon>Bacteria</taxon>
        <taxon>Pseudomonadati</taxon>
        <taxon>Bacteroidota</taxon>
        <taxon>Bacteroidia</taxon>
        <taxon>Bacteroidales</taxon>
        <taxon>Candidatus Ordinivivax</taxon>
    </lineage>
</organism>
<dbReference type="PANTHER" id="PTHR40076">
    <property type="entry name" value="MEMBRANE PROTEIN-RELATED"/>
    <property type="match status" value="1"/>
</dbReference>
<dbReference type="InterPro" id="IPR010380">
    <property type="entry name" value="DUF975"/>
</dbReference>
<evidence type="ECO:0000313" key="2">
    <source>
        <dbReference type="EMBL" id="KAA6302410.1"/>
    </source>
</evidence>
<dbReference type="AlphaFoldDB" id="A0A5M8P2A1"/>